<feature type="compositionally biased region" description="Polar residues" evidence="7">
    <location>
        <begin position="672"/>
        <end position="684"/>
    </location>
</feature>
<gene>
    <name evidence="10" type="ORF">HannXRQ_Chr13g0418201</name>
    <name evidence="9" type="ORF">HanXRQr2_Chr13g0607231</name>
</gene>
<dbReference type="GO" id="GO:0007165">
    <property type="term" value="P:signal transduction"/>
    <property type="evidence" value="ECO:0000318"/>
    <property type="project" value="GO_Central"/>
</dbReference>
<dbReference type="PANTHER" id="PTHR44167">
    <property type="entry name" value="OVARIAN-SPECIFIC SERINE/THREONINE-PROTEIN KINASE LOK-RELATED"/>
    <property type="match status" value="1"/>
</dbReference>
<organism evidence="10 11">
    <name type="scientific">Helianthus annuus</name>
    <name type="common">Common sunflower</name>
    <dbReference type="NCBI Taxonomy" id="4232"/>
    <lineage>
        <taxon>Eukaryota</taxon>
        <taxon>Viridiplantae</taxon>
        <taxon>Streptophyta</taxon>
        <taxon>Embryophyta</taxon>
        <taxon>Tracheophyta</taxon>
        <taxon>Spermatophyta</taxon>
        <taxon>Magnoliopsida</taxon>
        <taxon>eudicotyledons</taxon>
        <taxon>Gunneridae</taxon>
        <taxon>Pentapetalae</taxon>
        <taxon>asterids</taxon>
        <taxon>campanulids</taxon>
        <taxon>Asterales</taxon>
        <taxon>Asteraceae</taxon>
        <taxon>Asteroideae</taxon>
        <taxon>Heliantheae alliance</taxon>
        <taxon>Heliantheae</taxon>
        <taxon>Helianthus</taxon>
    </lineage>
</organism>
<dbReference type="SUPFAM" id="SSF56112">
    <property type="entry name" value="Protein kinase-like (PK-like)"/>
    <property type="match status" value="1"/>
</dbReference>
<protein>
    <recommendedName>
        <fullName evidence="1">non-specific serine/threonine protein kinase</fullName>
        <ecNumber evidence="1">2.7.11.1</ecNumber>
    </recommendedName>
</protein>
<dbReference type="AlphaFoldDB" id="A0A251SVM0"/>
<dbReference type="EMBL" id="MNCJ02000328">
    <property type="protein sequence ID" value="KAF5775008.1"/>
    <property type="molecule type" value="Genomic_DNA"/>
</dbReference>
<dbReference type="Gene3D" id="1.10.510.10">
    <property type="entry name" value="Transferase(Phosphotransferase) domain 1"/>
    <property type="match status" value="2"/>
</dbReference>
<reference evidence="9 11" key="1">
    <citation type="journal article" date="2017" name="Nature">
        <title>The sunflower genome provides insights into oil metabolism, flowering and Asterid evolution.</title>
        <authorList>
            <person name="Badouin H."/>
            <person name="Gouzy J."/>
            <person name="Grassa C.J."/>
            <person name="Murat F."/>
            <person name="Staton S.E."/>
            <person name="Cottret L."/>
            <person name="Lelandais-Briere C."/>
            <person name="Owens G.L."/>
            <person name="Carrere S."/>
            <person name="Mayjonade B."/>
            <person name="Legrand L."/>
            <person name="Gill N."/>
            <person name="Kane N.C."/>
            <person name="Bowers J.E."/>
            <person name="Hubner S."/>
            <person name="Bellec A."/>
            <person name="Berard A."/>
            <person name="Berges H."/>
            <person name="Blanchet N."/>
            <person name="Boniface M.C."/>
            <person name="Brunel D."/>
            <person name="Catrice O."/>
            <person name="Chaidir N."/>
            <person name="Claudel C."/>
            <person name="Donnadieu C."/>
            <person name="Faraut T."/>
            <person name="Fievet G."/>
            <person name="Helmstetter N."/>
            <person name="King M."/>
            <person name="Knapp S.J."/>
            <person name="Lai Z."/>
            <person name="Le Paslier M.C."/>
            <person name="Lippi Y."/>
            <person name="Lorenzon L."/>
            <person name="Mandel J.R."/>
            <person name="Marage G."/>
            <person name="Marchand G."/>
            <person name="Marquand E."/>
            <person name="Bret-Mestries E."/>
            <person name="Morien E."/>
            <person name="Nambeesan S."/>
            <person name="Nguyen T."/>
            <person name="Pegot-Espagnet P."/>
            <person name="Pouilly N."/>
            <person name="Raftis F."/>
            <person name="Sallet E."/>
            <person name="Schiex T."/>
            <person name="Thomas J."/>
            <person name="Vandecasteele C."/>
            <person name="Vares D."/>
            <person name="Vear F."/>
            <person name="Vautrin S."/>
            <person name="Crespi M."/>
            <person name="Mangin B."/>
            <person name="Burke J.M."/>
            <person name="Salse J."/>
            <person name="Munos S."/>
            <person name="Vincourt P."/>
            <person name="Rieseberg L.H."/>
            <person name="Langlade N.B."/>
        </authorList>
    </citation>
    <scope>NUCLEOTIDE SEQUENCE [LARGE SCALE GENOMIC DNA]</scope>
    <source>
        <strain evidence="11">cv. SF193</strain>
        <tissue evidence="9">Leaves</tissue>
    </source>
</reference>
<keyword evidence="3 9" id="KW-0808">Transferase</keyword>
<evidence type="ECO:0000256" key="3">
    <source>
        <dbReference type="ARBA" id="ARBA00022679"/>
    </source>
</evidence>
<dbReference type="Pfam" id="PF00069">
    <property type="entry name" value="Pkinase"/>
    <property type="match status" value="2"/>
</dbReference>
<evidence type="ECO:0000256" key="1">
    <source>
        <dbReference type="ARBA" id="ARBA00012513"/>
    </source>
</evidence>
<keyword evidence="6" id="KW-0067">ATP-binding</keyword>
<dbReference type="FunCoup" id="A0A251SVM0">
    <property type="interactions" value="2284"/>
</dbReference>
<dbReference type="InParanoid" id="A0A251SVM0"/>
<evidence type="ECO:0000256" key="7">
    <source>
        <dbReference type="SAM" id="MobiDB-lite"/>
    </source>
</evidence>
<dbReference type="GO" id="GO:0004674">
    <property type="term" value="F:protein serine/threonine kinase activity"/>
    <property type="evidence" value="ECO:0000318"/>
    <property type="project" value="GO_Central"/>
</dbReference>
<name>A0A251SVM0_HELAN</name>
<dbReference type="GO" id="GO:0000727">
    <property type="term" value="P:double-strand break repair via break-induced replication"/>
    <property type="evidence" value="ECO:0000318"/>
    <property type="project" value="GO_Central"/>
</dbReference>
<evidence type="ECO:0000259" key="8">
    <source>
        <dbReference type="PROSITE" id="PS50011"/>
    </source>
</evidence>
<dbReference type="OMA" id="EWCKQNT"/>
<feature type="domain" description="Protein kinase" evidence="8">
    <location>
        <begin position="447"/>
        <end position="908"/>
    </location>
</feature>
<reference evidence="9" key="3">
    <citation type="submission" date="2020-06" db="EMBL/GenBank/DDBJ databases">
        <title>Helianthus annuus Genome sequencing and assembly Release 2.</title>
        <authorList>
            <person name="Gouzy J."/>
            <person name="Langlade N."/>
            <person name="Munos S."/>
        </authorList>
    </citation>
    <scope>NUCLEOTIDE SEQUENCE</scope>
    <source>
        <tissue evidence="9">Leaves</tissue>
    </source>
</reference>
<evidence type="ECO:0000313" key="10">
    <source>
        <dbReference type="EMBL" id="OTG02905.1"/>
    </source>
</evidence>
<evidence type="ECO:0000256" key="2">
    <source>
        <dbReference type="ARBA" id="ARBA00022527"/>
    </source>
</evidence>
<dbReference type="PANTHER" id="PTHR44167:SF23">
    <property type="entry name" value="CDC7 KINASE, ISOFORM A-RELATED"/>
    <property type="match status" value="1"/>
</dbReference>
<sequence>MNNQLVLSCAPEQLSDLKIADCELSTRSWSLFAVLLSIGRPVSPIELASRCRSVEMSTEFVEFVCSLPNSPVELNADGFVTVSSAVCKDLQRFLVNSSGGLKFLLCSEMMRECVRKRVWEDVEVTYTRKRRRLWPNVYEKANPADLSMPFVIPNASAKVYVHVDEAVRSVIMNTGSITSNDDRMPSLIKFDAGNFNHGSSSKREDKNEISTILSMNGFRSKSSFRLSTSISRGLTDYFQFQSLSRLTASSLLRIADTSDESSLLGKSSTSCSQEDDNNKVISPVKACIDDGSKANNDSLEIQNIVPSTEEEKIVCERDHDNLLISKDIKCKDDCTMKNTDVELVSFDQKHMPEFTAKLEAIPKVTNFTAQTVSLKTNKGNDAGSVTELKYGKKDRRSIYTKQKIKPTCEQRMQTSGREIVKENKDKAPVVSVKGHSEPEEVPVFESYIVEEKEGSGGYGTVYKARRKKDGTMFAVKYPHVNANRQHVYNEVKMLERFGGKNFVIKYEGSFKSGNSHCLVLEHVAHDRPEVLKREIDVFQLRWYGYCLFRALASLHKQGVVHRDVKPGNFLFSRKASKGYLIDFNLATDLHQKLVSTGKSKSYDDASSKLVLPPHPEFLPPTRSSKYTSFKALAAETHSKMPSLPKNSKKKKDPKYLNNTHGVMKSQGADGSGITSAKDATSSKVPSGERFREPIPCKGRQEYLNLVQEALQSPAHEATVTSTPVSKRKRVAAPPAKLDSKFLYLTPMPLQSIGGGLLKNKGDGKQKKEGPCVGTKGFRAPEVLLKSTYQGPKVDIWSAGVTLLYFLIGRTPFVGDPDQNIKEIAKLRGSEALWEVAKLHDRESSFPPELLQVQSLTSTKLQEWCKQNTRRLDFLEVIPNSFIDLVDKCLTVNPRSRISAEEALKHEFFVPCFNELEKQRMIRQKLAHSNSHTSTVKALP</sequence>
<dbReference type="OrthoDB" id="10020333at2759"/>
<keyword evidence="5" id="KW-0418">Kinase</keyword>
<dbReference type="SMART" id="SM00220">
    <property type="entry name" value="S_TKc"/>
    <property type="match status" value="1"/>
</dbReference>
<evidence type="ECO:0000313" key="11">
    <source>
        <dbReference type="Proteomes" id="UP000215914"/>
    </source>
</evidence>
<feature type="region of interest" description="Disordered" evidence="7">
    <location>
        <begin position="637"/>
        <end position="693"/>
    </location>
</feature>
<dbReference type="InterPro" id="IPR000719">
    <property type="entry name" value="Prot_kinase_dom"/>
</dbReference>
<evidence type="ECO:0000256" key="5">
    <source>
        <dbReference type="ARBA" id="ARBA00022777"/>
    </source>
</evidence>
<keyword evidence="2" id="KW-0723">Serine/threonine-protein kinase</keyword>
<reference evidence="10" key="2">
    <citation type="submission" date="2017-02" db="EMBL/GenBank/DDBJ databases">
        <title>Sunflower complete genome.</title>
        <authorList>
            <person name="Langlade N."/>
            <person name="Munos S."/>
        </authorList>
    </citation>
    <scope>NUCLEOTIDE SEQUENCE [LARGE SCALE GENOMIC DNA]</scope>
    <source>
        <tissue evidence="10">Leaves</tissue>
    </source>
</reference>
<proteinExistence type="predicted"/>
<evidence type="ECO:0000313" key="9">
    <source>
        <dbReference type="EMBL" id="KAF5775008.1"/>
    </source>
</evidence>
<keyword evidence="11" id="KW-1185">Reference proteome</keyword>
<keyword evidence="4" id="KW-0547">Nucleotide-binding</keyword>
<dbReference type="STRING" id="4232.A0A251SVM0"/>
<dbReference type="Gramene" id="mRNA:HanXRQr2_Chr13g0607231">
    <property type="protein sequence ID" value="mRNA:HanXRQr2_Chr13g0607231"/>
    <property type="gene ID" value="HanXRQr2_Chr13g0607231"/>
</dbReference>
<dbReference type="EMBL" id="CM007902">
    <property type="protein sequence ID" value="OTG02905.1"/>
    <property type="molecule type" value="Genomic_DNA"/>
</dbReference>
<dbReference type="PROSITE" id="PS50011">
    <property type="entry name" value="PROTEIN_KINASE_DOM"/>
    <property type="match status" value="1"/>
</dbReference>
<dbReference type="GO" id="GO:0005524">
    <property type="term" value="F:ATP binding"/>
    <property type="evidence" value="ECO:0007669"/>
    <property type="project" value="UniProtKB-KW"/>
</dbReference>
<dbReference type="GO" id="GO:0005634">
    <property type="term" value="C:nucleus"/>
    <property type="evidence" value="ECO:0000318"/>
    <property type="project" value="GO_Central"/>
</dbReference>
<dbReference type="FunFam" id="1.10.510.10:FF:001725">
    <property type="entry name" value="Kinase like protein"/>
    <property type="match status" value="1"/>
</dbReference>
<dbReference type="EC" id="2.7.11.1" evidence="1"/>
<accession>A0A251SVM0</accession>
<dbReference type="InterPro" id="IPR008271">
    <property type="entry name" value="Ser/Thr_kinase_AS"/>
</dbReference>
<dbReference type="GO" id="GO:0005737">
    <property type="term" value="C:cytoplasm"/>
    <property type="evidence" value="ECO:0000318"/>
    <property type="project" value="GO_Central"/>
</dbReference>
<evidence type="ECO:0000256" key="4">
    <source>
        <dbReference type="ARBA" id="ARBA00022741"/>
    </source>
</evidence>
<dbReference type="Gene3D" id="3.30.200.20">
    <property type="entry name" value="Phosphorylase Kinase, domain 1"/>
    <property type="match status" value="1"/>
</dbReference>
<dbReference type="Proteomes" id="UP000215914">
    <property type="component" value="Chromosome 13"/>
</dbReference>
<dbReference type="InterPro" id="IPR011009">
    <property type="entry name" value="Kinase-like_dom_sf"/>
</dbReference>
<dbReference type="PROSITE" id="PS00108">
    <property type="entry name" value="PROTEIN_KINASE_ST"/>
    <property type="match status" value="1"/>
</dbReference>
<evidence type="ECO:0000256" key="6">
    <source>
        <dbReference type="ARBA" id="ARBA00022840"/>
    </source>
</evidence>
<dbReference type="FunFam" id="1.10.510.10:FF:001893">
    <property type="entry name" value="Probable serine/threonine-protein kinase DDB_G0291918"/>
    <property type="match status" value="1"/>
</dbReference>